<keyword evidence="6" id="KW-1185">Reference proteome</keyword>
<accession>A0A9X2ZHC7</accession>
<evidence type="ECO:0000259" key="4">
    <source>
        <dbReference type="PROSITE" id="PS01124"/>
    </source>
</evidence>
<comment type="caution">
    <text evidence="5">The sequence shown here is derived from an EMBL/GenBank/DDBJ whole genome shotgun (WGS) entry which is preliminary data.</text>
</comment>
<reference evidence="5" key="1">
    <citation type="submission" date="2022-10" db="EMBL/GenBank/DDBJ databases">
        <title>Two novel species of Flavobacterium.</title>
        <authorList>
            <person name="Liu Q."/>
            <person name="Xin Y.-H."/>
        </authorList>
    </citation>
    <scope>NUCLEOTIDE SEQUENCE</scope>
    <source>
        <strain evidence="5">LS1R47</strain>
    </source>
</reference>
<dbReference type="PROSITE" id="PS00041">
    <property type="entry name" value="HTH_ARAC_FAMILY_1"/>
    <property type="match status" value="1"/>
</dbReference>
<dbReference type="RefSeq" id="WP_264285726.1">
    <property type="nucleotide sequence ID" value="NZ_JAOZEV010000002.1"/>
</dbReference>
<dbReference type="PANTHER" id="PTHR43280:SF2">
    <property type="entry name" value="HTH-TYPE TRANSCRIPTIONAL REGULATOR EXSA"/>
    <property type="match status" value="1"/>
</dbReference>
<dbReference type="GO" id="GO:0043565">
    <property type="term" value="F:sequence-specific DNA binding"/>
    <property type="evidence" value="ECO:0007669"/>
    <property type="project" value="InterPro"/>
</dbReference>
<evidence type="ECO:0000256" key="3">
    <source>
        <dbReference type="ARBA" id="ARBA00023163"/>
    </source>
</evidence>
<gene>
    <name evidence="5" type="ORF">OIU80_03815</name>
</gene>
<evidence type="ECO:0000313" key="5">
    <source>
        <dbReference type="EMBL" id="MCV9931396.1"/>
    </source>
</evidence>
<proteinExistence type="predicted"/>
<evidence type="ECO:0000313" key="6">
    <source>
        <dbReference type="Proteomes" id="UP001151133"/>
    </source>
</evidence>
<dbReference type="PROSITE" id="PS01124">
    <property type="entry name" value="HTH_ARAC_FAMILY_2"/>
    <property type="match status" value="1"/>
</dbReference>
<keyword evidence="2" id="KW-0238">DNA-binding</keyword>
<dbReference type="EMBL" id="JAOZEV010000002">
    <property type="protein sequence ID" value="MCV9931396.1"/>
    <property type="molecule type" value="Genomic_DNA"/>
</dbReference>
<dbReference type="InterPro" id="IPR018062">
    <property type="entry name" value="HTH_AraC-typ_CS"/>
</dbReference>
<dbReference type="Pfam" id="PF12833">
    <property type="entry name" value="HTH_18"/>
    <property type="match status" value="1"/>
</dbReference>
<sequence>MKTITHRYGTKLNWIDVLAEAMGGTIDGNFIKGNNALYSGTHFISFLDSRISAMLIDVTYKEKALLEYRNDVGHFIGVYFYILNHEVNFIINDESTLIGKQDYNLSIVDSELDLDYIVDKGTGTYVVCIFIDKTALKEYMHKIPKLKSLPKDVFNAEKNTIICMDRMNIESSILINDFRKRAYDSPLFEFYFRGLVYNLIGNYLNQLVTKKIIISKVMGEDVKSIIASKAMLLESIDGAFPGVDFLAEQVFMSTSKYKKIFTKISGLSPGSFFYSNKLKRAKELLETGQYTVSEVSDKLNYVSISHLAKRFNDMYGISPKEYQNLL</sequence>
<evidence type="ECO:0000256" key="1">
    <source>
        <dbReference type="ARBA" id="ARBA00023015"/>
    </source>
</evidence>
<keyword evidence="3" id="KW-0804">Transcription</keyword>
<dbReference type="SMART" id="SM00342">
    <property type="entry name" value="HTH_ARAC"/>
    <property type="match status" value="1"/>
</dbReference>
<dbReference type="Gene3D" id="1.10.10.60">
    <property type="entry name" value="Homeodomain-like"/>
    <property type="match status" value="1"/>
</dbReference>
<evidence type="ECO:0000256" key="2">
    <source>
        <dbReference type="ARBA" id="ARBA00023125"/>
    </source>
</evidence>
<organism evidence="5 6">
    <name type="scientific">Flavobacterium frigoritolerans</name>
    <dbReference type="NCBI Taxonomy" id="2987686"/>
    <lineage>
        <taxon>Bacteria</taxon>
        <taxon>Pseudomonadati</taxon>
        <taxon>Bacteroidota</taxon>
        <taxon>Flavobacteriia</taxon>
        <taxon>Flavobacteriales</taxon>
        <taxon>Flavobacteriaceae</taxon>
        <taxon>Flavobacterium</taxon>
    </lineage>
</organism>
<protein>
    <submittedName>
        <fullName evidence="5">Helix-turn-helix transcriptional regulator</fullName>
    </submittedName>
</protein>
<dbReference type="InterPro" id="IPR009057">
    <property type="entry name" value="Homeodomain-like_sf"/>
</dbReference>
<keyword evidence="1" id="KW-0805">Transcription regulation</keyword>
<name>A0A9X2ZHC7_9FLAO</name>
<dbReference type="PANTHER" id="PTHR43280">
    <property type="entry name" value="ARAC-FAMILY TRANSCRIPTIONAL REGULATOR"/>
    <property type="match status" value="1"/>
</dbReference>
<dbReference type="GO" id="GO:0003700">
    <property type="term" value="F:DNA-binding transcription factor activity"/>
    <property type="evidence" value="ECO:0007669"/>
    <property type="project" value="InterPro"/>
</dbReference>
<dbReference type="AlphaFoldDB" id="A0A9X2ZHC7"/>
<dbReference type="SUPFAM" id="SSF46689">
    <property type="entry name" value="Homeodomain-like"/>
    <property type="match status" value="1"/>
</dbReference>
<feature type="domain" description="HTH araC/xylS-type" evidence="4">
    <location>
        <begin position="243"/>
        <end position="325"/>
    </location>
</feature>
<dbReference type="InterPro" id="IPR018060">
    <property type="entry name" value="HTH_AraC"/>
</dbReference>
<dbReference type="Proteomes" id="UP001151133">
    <property type="component" value="Unassembled WGS sequence"/>
</dbReference>